<dbReference type="Gene3D" id="1.10.10.60">
    <property type="entry name" value="Homeodomain-like"/>
    <property type="match status" value="1"/>
</dbReference>
<dbReference type="SMART" id="SM00342">
    <property type="entry name" value="HTH_ARAC"/>
    <property type="match status" value="1"/>
</dbReference>
<dbReference type="InterPro" id="IPR002818">
    <property type="entry name" value="DJ-1/PfpI"/>
</dbReference>
<dbReference type="Proteomes" id="UP001524586">
    <property type="component" value="Unassembled WGS sequence"/>
</dbReference>
<accession>A0ABT1U6B2</accession>
<evidence type="ECO:0000313" key="4">
    <source>
        <dbReference type="EMBL" id="MCQ8128601.1"/>
    </source>
</evidence>
<dbReference type="Pfam" id="PF12833">
    <property type="entry name" value="HTH_18"/>
    <property type="match status" value="1"/>
</dbReference>
<evidence type="ECO:0000256" key="1">
    <source>
        <dbReference type="ARBA" id="ARBA00023015"/>
    </source>
</evidence>
<dbReference type="Gene3D" id="3.40.50.880">
    <property type="match status" value="1"/>
</dbReference>
<protein>
    <submittedName>
        <fullName evidence="4">GlxA family transcriptional regulator</fullName>
    </submittedName>
</protein>
<dbReference type="PANTHER" id="PTHR43130:SF3">
    <property type="entry name" value="HTH-TYPE TRANSCRIPTIONAL REGULATOR RV1931C"/>
    <property type="match status" value="1"/>
</dbReference>
<dbReference type="SUPFAM" id="SSF52317">
    <property type="entry name" value="Class I glutamine amidotransferase-like"/>
    <property type="match status" value="1"/>
</dbReference>
<dbReference type="InterPro" id="IPR029062">
    <property type="entry name" value="Class_I_gatase-like"/>
</dbReference>
<gene>
    <name evidence="4" type="ORF">NP596_09030</name>
</gene>
<keyword evidence="5" id="KW-1185">Reference proteome</keyword>
<comment type="caution">
    <text evidence="4">The sequence shown here is derived from an EMBL/GenBank/DDBJ whole genome shotgun (WGS) entry which is preliminary data.</text>
</comment>
<dbReference type="PROSITE" id="PS01124">
    <property type="entry name" value="HTH_ARAC_FAMILY_2"/>
    <property type="match status" value="1"/>
</dbReference>
<keyword evidence="2" id="KW-0804">Transcription</keyword>
<dbReference type="InterPro" id="IPR018060">
    <property type="entry name" value="HTH_AraC"/>
</dbReference>
<dbReference type="PANTHER" id="PTHR43130">
    <property type="entry name" value="ARAC-FAMILY TRANSCRIPTIONAL REGULATOR"/>
    <property type="match status" value="1"/>
</dbReference>
<feature type="domain" description="HTH araC/xylS-type" evidence="3">
    <location>
        <begin position="236"/>
        <end position="334"/>
    </location>
</feature>
<sequence>MTTFSFSKPDSFKYQSRTIGIVAFPDVEVLDITGPFEVFNFANLGLIHQGITQQNIYTLKLLAETPGPITTMSGLQIVAEDIYDAPNAAFDTLLIPGGRIKNALNNEKLIAWIRAMSPKVRRLVSVCTGAFLLAEAGLLEGRKATTHWDFCQPLAKNYPGIQVEPDYIFIKDGHIFTSGGITSGIDLALALLEEDWGRDLALYVARYLVVFLKRPGGQSQFSSYLTNEASHRPDLRDLQVWIMEHIHQDLHVEALATRMAMSTRNFARLFSAETGMTPAKFVEITRIDRARFLLETGDLAVESIAEKTGFKDSERMRRAFIRQLGVNPQNYRQRFSGSTIA</sequence>
<dbReference type="Pfam" id="PF01965">
    <property type="entry name" value="DJ-1_PfpI"/>
    <property type="match status" value="1"/>
</dbReference>
<organism evidence="4 5">
    <name type="scientific">Methylomonas rivi</name>
    <dbReference type="NCBI Taxonomy" id="2952226"/>
    <lineage>
        <taxon>Bacteria</taxon>
        <taxon>Pseudomonadati</taxon>
        <taxon>Pseudomonadota</taxon>
        <taxon>Gammaproteobacteria</taxon>
        <taxon>Methylococcales</taxon>
        <taxon>Methylococcaceae</taxon>
        <taxon>Methylomonas</taxon>
    </lineage>
</organism>
<evidence type="ECO:0000259" key="3">
    <source>
        <dbReference type="PROSITE" id="PS01124"/>
    </source>
</evidence>
<proteinExistence type="predicted"/>
<evidence type="ECO:0000256" key="2">
    <source>
        <dbReference type="ARBA" id="ARBA00023163"/>
    </source>
</evidence>
<dbReference type="InterPro" id="IPR009057">
    <property type="entry name" value="Homeodomain-like_sf"/>
</dbReference>
<dbReference type="SUPFAM" id="SSF46689">
    <property type="entry name" value="Homeodomain-like"/>
    <property type="match status" value="2"/>
</dbReference>
<reference evidence="4 5" key="1">
    <citation type="submission" date="2022-07" db="EMBL/GenBank/DDBJ databases">
        <title>Methylomonas rivi sp. nov., Methylomonas rosea sp. nov., Methylomonas aureus sp. nov. and Methylomonas subterranea sp. nov., four novel methanotrophs isolated from a freshwater creek and the deep terrestrial subsurface.</title>
        <authorList>
            <person name="Abin C."/>
            <person name="Sankaranarayanan K."/>
            <person name="Garner C."/>
            <person name="Sindelar R."/>
            <person name="Kotary K."/>
            <person name="Garner R."/>
            <person name="Barclay S."/>
            <person name="Lawson P."/>
            <person name="Krumholz L."/>
        </authorList>
    </citation>
    <scope>NUCLEOTIDE SEQUENCE [LARGE SCALE GENOMIC DNA]</scope>
    <source>
        <strain evidence="4 5">WSC-6</strain>
    </source>
</reference>
<dbReference type="CDD" id="cd03137">
    <property type="entry name" value="GATase1_AraC_1"/>
    <property type="match status" value="1"/>
</dbReference>
<name>A0ABT1U6B2_9GAMM</name>
<dbReference type="InterPro" id="IPR052158">
    <property type="entry name" value="INH-QAR"/>
</dbReference>
<keyword evidence="1" id="KW-0805">Transcription regulation</keyword>
<dbReference type="RefSeq" id="WP_256614992.1">
    <property type="nucleotide sequence ID" value="NZ_JANIBK010000036.1"/>
</dbReference>
<evidence type="ECO:0000313" key="5">
    <source>
        <dbReference type="Proteomes" id="UP001524586"/>
    </source>
</evidence>
<dbReference type="EMBL" id="JANIBK010000036">
    <property type="protein sequence ID" value="MCQ8128601.1"/>
    <property type="molecule type" value="Genomic_DNA"/>
</dbReference>